<name>A0A831KBB8_9GAMM</name>
<evidence type="ECO:0000256" key="9">
    <source>
        <dbReference type="ARBA" id="ARBA00022960"/>
    </source>
</evidence>
<dbReference type="EMBL" id="DRCV01000082">
    <property type="protein sequence ID" value="HDK37738.1"/>
    <property type="molecule type" value="Genomic_DNA"/>
</dbReference>
<dbReference type="AlphaFoldDB" id="A0A831KBB8"/>
<dbReference type="GO" id="GO:0009002">
    <property type="term" value="F:serine-type D-Ala-D-Ala carboxypeptidase activity"/>
    <property type="evidence" value="ECO:0007669"/>
    <property type="project" value="UniProtKB-EC"/>
</dbReference>
<evidence type="ECO:0000256" key="3">
    <source>
        <dbReference type="ARBA" id="ARBA00007164"/>
    </source>
</evidence>
<feature type="chain" id="PRO_5032569921" description="serine-type D-Ala-D-Ala carboxypeptidase" evidence="16">
    <location>
        <begin position="22"/>
        <end position="379"/>
    </location>
</feature>
<dbReference type="PANTHER" id="PTHR21581:SF6">
    <property type="entry name" value="TRAFFICKING PROTEIN PARTICLE COMPLEX SUBUNIT 12"/>
    <property type="match status" value="1"/>
</dbReference>
<dbReference type="PRINTS" id="PR00725">
    <property type="entry name" value="DADACBPTASE1"/>
</dbReference>
<reference evidence="18" key="1">
    <citation type="journal article" date="2020" name="mSystems">
        <title>Genome- and Community-Level Interaction Insights into Carbon Utilization and Element Cycling Functions of Hydrothermarchaeota in Hydrothermal Sediment.</title>
        <authorList>
            <person name="Zhou Z."/>
            <person name="Liu Y."/>
            <person name="Xu W."/>
            <person name="Pan J."/>
            <person name="Luo Z.H."/>
            <person name="Li M."/>
        </authorList>
    </citation>
    <scope>NUCLEOTIDE SEQUENCE [LARGE SCALE GENOMIC DNA]</scope>
    <source>
        <strain evidence="18">HyVt-26</strain>
    </source>
</reference>
<dbReference type="SUPFAM" id="SSF69189">
    <property type="entry name" value="Penicillin-binding protein associated domain"/>
    <property type="match status" value="1"/>
</dbReference>
<evidence type="ECO:0000256" key="10">
    <source>
        <dbReference type="ARBA" id="ARBA00022984"/>
    </source>
</evidence>
<dbReference type="InterPro" id="IPR018044">
    <property type="entry name" value="Peptidase_S11"/>
</dbReference>
<organism evidence="18">
    <name type="scientific">Thiolapillus brandeum</name>
    <dbReference type="NCBI Taxonomy" id="1076588"/>
    <lineage>
        <taxon>Bacteria</taxon>
        <taxon>Pseudomonadati</taxon>
        <taxon>Pseudomonadota</taxon>
        <taxon>Gammaproteobacteria</taxon>
        <taxon>Chromatiales</taxon>
        <taxon>Sedimenticolaceae</taxon>
        <taxon>Thiolapillus</taxon>
    </lineage>
</organism>
<sequence>MRSMLSRVLFFGLLWSASVLAQAAAVPAAPQIAATGHLLLDFHSGAVLAENGAGKRLEPASLTKIMTAYTVFKELAEGNITLNDHVLVSKKAWKTPGSRMFIEVGKQVSVDDLIHGMIIASGNDACVALAEHVAGSEEAFAALMNEHALELVMENTHFTNSTGLPDPNHYTTPEDILKVTRAMIKEFPQFYPLYSIKEYTFNGITQKNRNRLLWRDASVDGVKTGHTEAAGYCLVTSAKRDNMRLLAVVMGTASDEARAKESQTLLNFGFRFYQTHRLFNAGQSLKSLRVWKGEIDNLNLGVEEDLHVTIPRGSYDKLVARVQIRDSVMAPVSQGQTLGKIILEHDGEVIKEVPLVALRQVREGGIIHNLLDSVLMIFH</sequence>
<evidence type="ECO:0000256" key="16">
    <source>
        <dbReference type="SAM" id="SignalP"/>
    </source>
</evidence>
<dbReference type="Proteomes" id="UP000885822">
    <property type="component" value="Unassembled WGS sequence"/>
</dbReference>
<evidence type="ECO:0000256" key="11">
    <source>
        <dbReference type="ARBA" id="ARBA00023316"/>
    </source>
</evidence>
<dbReference type="EC" id="3.4.16.4" evidence="4"/>
<proteinExistence type="inferred from homology"/>
<dbReference type="InterPro" id="IPR012338">
    <property type="entry name" value="Beta-lactam/transpept-like"/>
</dbReference>
<accession>A0A831KBB8</accession>
<evidence type="ECO:0000256" key="14">
    <source>
        <dbReference type="PIRSR" id="PIRSR618044-2"/>
    </source>
</evidence>
<keyword evidence="7 16" id="KW-0732">Signal</keyword>
<keyword evidence="5 18" id="KW-0121">Carboxypeptidase</keyword>
<dbReference type="GO" id="GO:0008360">
    <property type="term" value="P:regulation of cell shape"/>
    <property type="evidence" value="ECO:0007669"/>
    <property type="project" value="UniProtKB-KW"/>
</dbReference>
<evidence type="ECO:0000256" key="12">
    <source>
        <dbReference type="ARBA" id="ARBA00034000"/>
    </source>
</evidence>
<evidence type="ECO:0000259" key="17">
    <source>
        <dbReference type="SMART" id="SM00936"/>
    </source>
</evidence>
<evidence type="ECO:0000256" key="4">
    <source>
        <dbReference type="ARBA" id="ARBA00012448"/>
    </source>
</evidence>
<evidence type="ECO:0000256" key="1">
    <source>
        <dbReference type="ARBA" id="ARBA00003217"/>
    </source>
</evidence>
<dbReference type="InterPro" id="IPR037167">
    <property type="entry name" value="Peptidase_S11_C_sf"/>
</dbReference>
<dbReference type="Pfam" id="PF07943">
    <property type="entry name" value="PBP5_C"/>
    <property type="match status" value="1"/>
</dbReference>
<comment type="function">
    <text evidence="1">Removes C-terminal D-alanyl residues from sugar-peptide cell wall precursors.</text>
</comment>
<feature type="domain" description="Peptidase S11 D-Ala-D-Ala carboxypeptidase A C-terminal" evidence="17">
    <location>
        <begin position="273"/>
        <end position="363"/>
    </location>
</feature>
<evidence type="ECO:0000256" key="8">
    <source>
        <dbReference type="ARBA" id="ARBA00022801"/>
    </source>
</evidence>
<gene>
    <name evidence="18" type="ORF">ENG92_01815</name>
</gene>
<dbReference type="InterPro" id="IPR012907">
    <property type="entry name" value="Peptidase_S11_C"/>
</dbReference>
<keyword evidence="10" id="KW-0573">Peptidoglycan synthesis</keyword>
<comment type="pathway">
    <text evidence="2">Cell wall biogenesis; peptidoglycan biosynthesis.</text>
</comment>
<evidence type="ECO:0000256" key="2">
    <source>
        <dbReference type="ARBA" id="ARBA00004752"/>
    </source>
</evidence>
<feature type="signal peptide" evidence="16">
    <location>
        <begin position="1"/>
        <end position="21"/>
    </location>
</feature>
<dbReference type="Gene3D" id="3.40.710.10">
    <property type="entry name" value="DD-peptidase/beta-lactamase superfamily"/>
    <property type="match status" value="1"/>
</dbReference>
<comment type="similarity">
    <text evidence="3 15">Belongs to the peptidase S11 family.</text>
</comment>
<dbReference type="UniPathway" id="UPA00219"/>
<evidence type="ECO:0000256" key="6">
    <source>
        <dbReference type="ARBA" id="ARBA00022670"/>
    </source>
</evidence>
<dbReference type="Gene3D" id="2.60.410.10">
    <property type="entry name" value="D-Ala-D-Ala carboxypeptidase, C-terminal domain"/>
    <property type="match status" value="1"/>
</dbReference>
<dbReference type="GO" id="GO:0009252">
    <property type="term" value="P:peptidoglycan biosynthetic process"/>
    <property type="evidence" value="ECO:0007669"/>
    <property type="project" value="UniProtKB-UniPathway"/>
</dbReference>
<dbReference type="PANTHER" id="PTHR21581">
    <property type="entry name" value="D-ALANYL-D-ALANINE CARBOXYPEPTIDASE"/>
    <property type="match status" value="1"/>
</dbReference>
<dbReference type="Pfam" id="PF00768">
    <property type="entry name" value="Peptidase_S11"/>
    <property type="match status" value="1"/>
</dbReference>
<dbReference type="GO" id="GO:0071555">
    <property type="term" value="P:cell wall organization"/>
    <property type="evidence" value="ECO:0007669"/>
    <property type="project" value="UniProtKB-KW"/>
</dbReference>
<feature type="active site" evidence="13">
    <location>
        <position position="121"/>
    </location>
</feature>
<keyword evidence="11" id="KW-0961">Cell wall biogenesis/degradation</keyword>
<dbReference type="InterPro" id="IPR015956">
    <property type="entry name" value="Peniciliin-bd_prot_C_sf"/>
</dbReference>
<dbReference type="GO" id="GO:0006508">
    <property type="term" value="P:proteolysis"/>
    <property type="evidence" value="ECO:0007669"/>
    <property type="project" value="UniProtKB-KW"/>
</dbReference>
<evidence type="ECO:0000313" key="18">
    <source>
        <dbReference type="EMBL" id="HDK37738.1"/>
    </source>
</evidence>
<evidence type="ECO:0000256" key="15">
    <source>
        <dbReference type="RuleBase" id="RU004016"/>
    </source>
</evidence>
<keyword evidence="6" id="KW-0645">Protease</keyword>
<feature type="active site" description="Acyl-ester intermediate" evidence="13">
    <location>
        <position position="61"/>
    </location>
</feature>
<evidence type="ECO:0000256" key="13">
    <source>
        <dbReference type="PIRSR" id="PIRSR618044-1"/>
    </source>
</evidence>
<evidence type="ECO:0000256" key="7">
    <source>
        <dbReference type="ARBA" id="ARBA00022729"/>
    </source>
</evidence>
<dbReference type="SUPFAM" id="SSF56601">
    <property type="entry name" value="beta-lactamase/transpeptidase-like"/>
    <property type="match status" value="1"/>
</dbReference>
<feature type="binding site" evidence="14">
    <location>
        <position position="223"/>
    </location>
    <ligand>
        <name>substrate</name>
    </ligand>
</feature>
<feature type="active site" description="Acyl-ester intermediate" evidence="13">
    <location>
        <position position="64"/>
    </location>
</feature>
<comment type="catalytic activity">
    <reaction evidence="12">
        <text>Preferential cleavage: (Ac)2-L-Lys-D-Ala-|-D-Ala. Also transpeptidation of peptidyl-alanyl moieties that are N-acyl substituents of D-alanine.</text>
        <dbReference type="EC" id="3.4.16.4"/>
    </reaction>
</comment>
<comment type="caution">
    <text evidence="18">The sequence shown here is derived from an EMBL/GenBank/DDBJ whole genome shotgun (WGS) entry which is preliminary data.</text>
</comment>
<dbReference type="SMART" id="SM00936">
    <property type="entry name" value="PBP5_C"/>
    <property type="match status" value="1"/>
</dbReference>
<keyword evidence="8" id="KW-0378">Hydrolase</keyword>
<keyword evidence="9" id="KW-0133">Cell shape</keyword>
<evidence type="ECO:0000256" key="5">
    <source>
        <dbReference type="ARBA" id="ARBA00022645"/>
    </source>
</evidence>
<protein>
    <recommendedName>
        <fullName evidence="4">serine-type D-Ala-D-Ala carboxypeptidase</fullName>
        <ecNumber evidence="4">3.4.16.4</ecNumber>
    </recommendedName>
</protein>
<dbReference type="InterPro" id="IPR001967">
    <property type="entry name" value="Peptidase_S11_N"/>
</dbReference>